<dbReference type="SUPFAM" id="SSF53300">
    <property type="entry name" value="vWA-like"/>
    <property type="match status" value="1"/>
</dbReference>
<feature type="signal peptide" evidence="4">
    <location>
        <begin position="1"/>
        <end position="19"/>
    </location>
</feature>
<evidence type="ECO:0000256" key="1">
    <source>
        <dbReference type="ARBA" id="ARBA00022737"/>
    </source>
</evidence>
<proteinExistence type="predicted"/>
<dbReference type="PANTHER" id="PTHR24104">
    <property type="entry name" value="E3 UBIQUITIN-PROTEIN LIGASE NHLRC1-RELATED"/>
    <property type="match status" value="1"/>
</dbReference>
<accession>A0A1I3IR52</accession>
<name>A0A1I3IR52_9SPIR</name>
<protein>
    <submittedName>
        <fullName evidence="5">Uncharacterized protein</fullName>
    </submittedName>
</protein>
<dbReference type="InterPro" id="IPR011990">
    <property type="entry name" value="TPR-like_helical_dom_sf"/>
</dbReference>
<dbReference type="PROSITE" id="PS50005">
    <property type="entry name" value="TPR"/>
    <property type="match status" value="1"/>
</dbReference>
<dbReference type="PROSITE" id="PS51125">
    <property type="entry name" value="NHL"/>
    <property type="match status" value="1"/>
</dbReference>
<evidence type="ECO:0000256" key="4">
    <source>
        <dbReference type="SAM" id="SignalP"/>
    </source>
</evidence>
<dbReference type="InterPro" id="IPR050952">
    <property type="entry name" value="TRIM-NHL_E3_ligases"/>
</dbReference>
<dbReference type="SUPFAM" id="SSF48452">
    <property type="entry name" value="TPR-like"/>
    <property type="match status" value="1"/>
</dbReference>
<dbReference type="InterPro" id="IPR036465">
    <property type="entry name" value="vWFA_dom_sf"/>
</dbReference>
<dbReference type="RefSeq" id="WP_074930416.1">
    <property type="nucleotide sequence ID" value="NZ_FORI01000002.1"/>
</dbReference>
<keyword evidence="1" id="KW-0677">Repeat</keyword>
<dbReference type="SUPFAM" id="SSF101898">
    <property type="entry name" value="NHL repeat"/>
    <property type="match status" value="1"/>
</dbReference>
<dbReference type="Proteomes" id="UP000182737">
    <property type="component" value="Unassembled WGS sequence"/>
</dbReference>
<dbReference type="InterPro" id="IPR019734">
    <property type="entry name" value="TPR_rpt"/>
</dbReference>
<evidence type="ECO:0000256" key="3">
    <source>
        <dbReference type="PROSITE-ProRule" id="PRU00504"/>
    </source>
</evidence>
<keyword evidence="6" id="KW-1185">Reference proteome</keyword>
<dbReference type="InterPro" id="IPR001258">
    <property type="entry name" value="NHL_repeat"/>
</dbReference>
<dbReference type="EMBL" id="FORI01000002">
    <property type="protein sequence ID" value="SFI50402.1"/>
    <property type="molecule type" value="Genomic_DNA"/>
</dbReference>
<dbReference type="PANTHER" id="PTHR24104:SF25">
    <property type="entry name" value="PROTEIN LIN-41"/>
    <property type="match status" value="1"/>
</dbReference>
<feature type="repeat" description="TPR" evidence="2">
    <location>
        <begin position="44"/>
        <end position="77"/>
    </location>
</feature>
<feature type="repeat" description="NHL" evidence="3">
    <location>
        <begin position="234"/>
        <end position="274"/>
    </location>
</feature>
<dbReference type="CDD" id="cd05819">
    <property type="entry name" value="NHL"/>
    <property type="match status" value="1"/>
</dbReference>
<dbReference type="InterPro" id="IPR011042">
    <property type="entry name" value="6-blade_b-propeller_TolB-like"/>
</dbReference>
<gene>
    <name evidence="5" type="ORF">SAMN04487775_10281</name>
</gene>
<evidence type="ECO:0000313" key="5">
    <source>
        <dbReference type="EMBL" id="SFI50402.1"/>
    </source>
</evidence>
<dbReference type="GO" id="GO:0008270">
    <property type="term" value="F:zinc ion binding"/>
    <property type="evidence" value="ECO:0007669"/>
    <property type="project" value="UniProtKB-KW"/>
</dbReference>
<keyword evidence="2" id="KW-0802">TPR repeat</keyword>
<dbReference type="AlphaFoldDB" id="A0A1I3IR52"/>
<dbReference type="Gene3D" id="2.120.10.30">
    <property type="entry name" value="TolB, C-terminal domain"/>
    <property type="match status" value="2"/>
</dbReference>
<feature type="chain" id="PRO_5010213264" evidence="4">
    <location>
        <begin position="20"/>
        <end position="688"/>
    </location>
</feature>
<evidence type="ECO:0000256" key="2">
    <source>
        <dbReference type="PROSITE-ProRule" id="PRU00339"/>
    </source>
</evidence>
<evidence type="ECO:0000313" key="6">
    <source>
        <dbReference type="Proteomes" id="UP000182737"/>
    </source>
</evidence>
<sequence>MKKITALLFTAVFSVIALSAQVTTDDAGLRVPEDRIRTGNEGFASEEFRRGVQAYYKGAFNEAIVQFEKALAYLPDDNLILDWLGKAYYKAGLEGSALSYWNNASENGYGGLLLENKIEIVRERRVTGDSTDKIMRFSEAGAFPGTFQGNLIFSGPVSVQPNYDGTMWVAAYNTNELILLNQNGKVVNRIEGPLNGFDRPSDIIRLHDGNLLVSEHAGDRLALLNSKGGFTKYIGTKGRKLGELVGPLYLAQDYLERIYVTDYGNRRIDVYDKDGEPVFFFGGSSGDFAGLKGPTGIAVVDESVYVADDQTGNIYEFDRSGNFIRELVEPGTFKKPEAIKYWNGSLIVCDSNRVVSVDSDSGALFEYVRTGNAPSRVTSASPDVNGNVIVTDFTANEVYVMSKVQELVGGLFVQIEQIDASKFPNVTVELRVENRHRQPVVGLQEQNFYLTENMRPVSSLKMLGAASNNTDADITIIIDRSVNTSLYGQEIESSVKEVAASMNGNGTLRIVAAGAIPAVEYVGRPDALGDFSLAALKTKQTSSAACDLALRLASNDLINAAKKRGIVLITAGTDNALTFEKYNLAELSSYMNNNSISFSVIQLDQGAMGEELAYVADSTTGDTYYVFRPQGLGDVVKDIIELPQGIYQLSYTSAMSTNFGTNYLPLEAEVYLLNRSGRDETGYFAPLK</sequence>
<keyword evidence="4" id="KW-0732">Signal</keyword>
<dbReference type="OrthoDB" id="9792285at2"/>
<reference evidence="6" key="1">
    <citation type="submission" date="2016-10" db="EMBL/GenBank/DDBJ databases">
        <authorList>
            <person name="Varghese N."/>
            <person name="Submissions S."/>
        </authorList>
    </citation>
    <scope>NUCLEOTIDE SEQUENCE [LARGE SCALE GENOMIC DNA]</scope>
    <source>
        <strain evidence="6">XBD1002</strain>
    </source>
</reference>
<organism evidence="5 6">
    <name type="scientific">Treponema bryantii</name>
    <dbReference type="NCBI Taxonomy" id="163"/>
    <lineage>
        <taxon>Bacteria</taxon>
        <taxon>Pseudomonadati</taxon>
        <taxon>Spirochaetota</taxon>
        <taxon>Spirochaetia</taxon>
        <taxon>Spirochaetales</taxon>
        <taxon>Treponemataceae</taxon>
        <taxon>Treponema</taxon>
    </lineage>
</organism>